<sequence length="3190" mass="348398">MLENWYFCSALGLPPRAASDYLDVVTALREPVAQPRSGELVCAALEWLAGTDTPLAVYALPHVLRAHQVFLAEHERYETEDAPAEHRRCVCVRELTGRTAVLYRSVAEVLPQELRPLVAAILQAAGAGNPEAVRLLGKVLEKPDAVAAAADEPSPPYHDLLDHLLPSVLLTAARALTGVCPDALGELMDEFPVLLDGALRGRHGRLALLQATELAAALRSEDTAAVLDRLARAVGGSFDMEPDVLATAARVVFRATGEADDGVWARLDAEAATGAELGRWTARRRPAGIPGDDTPDGSRRVLAYARLGGTGNHRWSPMPGVLWQAALHERAAELDAGRAVHWLERHWQAPNGVPNQRQTHVTVPHGEDYAHAQLHVGRLLRLRGPGPDWRMPILYLADGSVEENDPATAAQVWSPWILSPPGEPKQFRATAEQMVRLLAASSLAVRLLCATPPPPEGQGAGPLPDFLLLLLTHVRDILGNRHRLLMRELTEGHGDAGSGPGQGQGQGQGEAGAPRGPAVLSAPVRRLGTFMLHQIQQVDAVGTGKRPAVHPGEVVRLVVRVHAWDAEQPKPPAPVRTLVRSRVALGIALSWLQEAAAGGTQPHRTEGSGRWFTTPDDPVAPARALLDFSSGLGDQPHRGTSVQAALLWREIYPGESTYALRWDWVGGRPDYADPSAAAGLHYRRLLLSAPKDPDRDAFSVADWADMGEELERDISDEHGIIPVTVRTLRLAALLREPELGDAEAHEDWVTAWSLLVRSLNLPQHLPRWVRGRMFDMFAAPVSGKGSHDRVLRVLEQVVDTVIDLSAKAPFYYDRLFEVLGGGMHVAPASANRLRQRALRSLYVRWGPWGLTTSTGNPFDTYGDRVSLRGTEAALVGFLRNTSHRVLEARELPLAAGMDKLWRDTHAPALTPAQRVESGSSDLESWLVRAGVVDRRAGETLLYQPGVVIDARMEGRSRAPVHNLFLHNAPRPEEGTYVLGLVTAKDGNQQGPQQRLWINCGQRFPVPALVSEQQAKRRRVGDAVAVLITKDGGRLRGDRVVALARRPAVDGEIRSAELKAVDRFPGLELSVHGVDEDGYPRGTGVDDIAARRRWDPDLSRVHTSSVGTGLPYDTLARWDAVLGHWVPVDAGAPELAVAPGVDEAGTGQRPERTALRLVLAGPATDRTGFGPAWRFVTTPGRAYVLGPSAWDAADWQKLDEACSAGRAGLIVHASYEPGHGRLTLREPAPGRSPFDDRNARWLELFDVFPAHTGADGHTEDEHDDDQADLPVQELYHEARRHDADGEGFWTVDVPAVDGFPTRIKVDLTGRVQRKRVLCSIDHWGEPQARGLLAVARAMDETGIREKHRSPETYDRLARLHEGSVVELVRQLTRKPGDTDCLVMLKSGLIGWAATESLTLTGEFPTMSTTVRRRAVVVQDGHAPRPQPQRDPEALDDLRQACTGLSDPARLERAGALPGLVLGRMYNTDNTLTMLRVWFRLDDEVVEAVVPAVCFDQASPSVGDHLRATRTPAGWVFSVLRRRLRLRALWEWAGDLPDAGWHPVGMVSDRGEDYGAAVSQHPTLARLALSRAPQDGGRRSDPARARRLPRGRVLVERDGRSLVGTMTGFYLGADPQPVHVDQVLVHTLCVDATPASRGQGDRPRFTDVQRRFVLSPATLRSRPERNRRTADPAAEWARFLARRDGTLEGPRVRGRLHLDVLAPDENGTYQGWLEADDGPQTFVGGRGYSEHLVRAVPVPYGRGYRYSHLRAAPLTVAEFVEKVAPHARTDGSRCPIERDRRPYYVGFEETDAGPVHRFEWGFGWFADVPHAALTVGGSVVDPAALTLFHGDRIDAVSITAAAEEEVPGGLRVSIALRDIRKSVEYQIHQEAAHQVVHLLDLEIDHATGRVVVLRVHTRSRGVGRDGADDHVEGRPVRAILHPEDIARLLAAVPRDRSRQRVLGRAVVEEGPARGRVHQFRLVPPTAAPDDRTPGLRAGDRLYMEAGRIQPTANDYLLRFDLPEGVAALSDPDAAPDRAPFHVIVTRRDFSHREGVLRRAAETVGAGAYDGQAKMLVELLRPSPDKESRWQGSTKSPLPRPLDVLRSYLNSRSGGCFGVVDPAGQCVEVRPGVVFPMADLHRGPGITPRSVVRLDLADTGRVTVVLAIPADDAYLTDRPRPVVVFPKDNLKTRDDLRRADEPGRFTVAGLPGISATARKGFGRVLLETRHPRIAAVRREDQPRSGPVDRVVPLDHSEAGTVAFEPGDVVAGVRRERLAPAGTELATTQAPMAWAQLSFMDDSARRIAEACARHGWTYHDSRTREWVPGEAKPRTRRLPARARSTSEPVFFSRNASGWTLRHESEALQRFGFPATELLEEPAGDIAEGRRRSWAVAHADRHSVWLELAPGRVSEVRRELVRFADGHSLADLDWSLFSPGDLLYGRVEGGVNECGHLVLDDWRPGLRGAMAAPFARRMLLPVALRDEEAGALYLGEGRGTVPYPADQTVLDAHPVGSAVWLDRANRLSVAEPDSVAENDVVFLALDREQGLRICGLPRARVELAAESEADAWFGCGWLRAELLRASRGEASLLNQLDVLPVTVEQVTAGPETVVTVSRRAQPRSIWPHGTVLAQPVADLGRGNVAVRSGSALFRVHIRQLVPGLPEHGTQIQAASRALAATQEYVRLHWSRAEKLLSCGIPGRRGAGAADGADRAEGDGEEIAVRVWLRVNDEEDRALGVVCRDVRTQRPYWLPVGEAAWTGGLRGSTLFDHLRGIRRLTVLRDGPGTVSLSRLPLVEREFHNLAPGRLLPVRVVARSLKEASEKAAAAKETSAGETATCLVSVEPLGVLAAYSAVDVTTELAEESLVAEVARVRQDRRGGRFVTLVKPGSRLTVPDLPRWMSDALVKLRLPDFRQVPRPVDGLVPARFAAYWRSYEEGQSGKLTDEAAESPACRVMRARGLLHSADGPDRADVQSFALRAVTDWLCCPEGQAVLHHDRTSVDLAPALAVCAIGALAAKKSWPGRPPLPDDWPVFLLQKIGLRALGSLHTEALVSQWLTRPDRQLESGGLWRRLRSIELGPELTDAQMESLERFAQALTARAAAGDEKHAAAPVARGLIAACGGLPDADVLLKDASILRPLADLGRSLRPAADAAASQRFLLDRQTAILNTALTQVTRDKVPLTLLPPLEPATARSRKYALALRSALRAHSGPAD</sequence>
<accession>A0A919DWA7</accession>
<feature type="compositionally biased region" description="Gly residues" evidence="1">
    <location>
        <begin position="495"/>
        <end position="510"/>
    </location>
</feature>
<gene>
    <name evidence="2" type="ORF">GCM10014715_54500</name>
</gene>
<feature type="region of interest" description="Disordered" evidence="1">
    <location>
        <begin position="1568"/>
        <end position="1588"/>
    </location>
</feature>
<evidence type="ECO:0000313" key="2">
    <source>
        <dbReference type="EMBL" id="GHE91233.1"/>
    </source>
</evidence>
<reference evidence="2" key="2">
    <citation type="submission" date="2020-09" db="EMBL/GenBank/DDBJ databases">
        <authorList>
            <person name="Sun Q."/>
            <person name="Ohkuma M."/>
        </authorList>
    </citation>
    <scope>NUCLEOTIDE SEQUENCE</scope>
    <source>
        <strain evidence="2">JCM 3302</strain>
    </source>
</reference>
<evidence type="ECO:0000256" key="1">
    <source>
        <dbReference type="SAM" id="MobiDB-lite"/>
    </source>
</evidence>
<comment type="caution">
    <text evidence="2">The sequence shown here is derived from an EMBL/GenBank/DDBJ whole genome shotgun (WGS) entry which is preliminary data.</text>
</comment>
<name>A0A919DWA7_9ACTN</name>
<protein>
    <submittedName>
        <fullName evidence="2">Uncharacterized protein</fullName>
    </submittedName>
</protein>
<evidence type="ECO:0000313" key="3">
    <source>
        <dbReference type="Proteomes" id="UP000641386"/>
    </source>
</evidence>
<dbReference type="Proteomes" id="UP000641386">
    <property type="component" value="Unassembled WGS sequence"/>
</dbReference>
<dbReference type="EMBL" id="BNBC01000029">
    <property type="protein sequence ID" value="GHE91233.1"/>
    <property type="molecule type" value="Genomic_DNA"/>
</dbReference>
<reference evidence="2" key="1">
    <citation type="journal article" date="2014" name="Int. J. Syst. Evol. Microbiol.">
        <title>Complete genome sequence of Corynebacterium casei LMG S-19264T (=DSM 44701T), isolated from a smear-ripened cheese.</title>
        <authorList>
            <consortium name="US DOE Joint Genome Institute (JGI-PGF)"/>
            <person name="Walter F."/>
            <person name="Albersmeier A."/>
            <person name="Kalinowski J."/>
            <person name="Ruckert C."/>
        </authorList>
    </citation>
    <scope>NUCLEOTIDE SEQUENCE</scope>
    <source>
        <strain evidence="2">JCM 3302</strain>
    </source>
</reference>
<keyword evidence="3" id="KW-1185">Reference proteome</keyword>
<dbReference type="RefSeq" id="WP_189904384.1">
    <property type="nucleotide sequence ID" value="NZ_BNBC01000029.1"/>
</dbReference>
<organism evidence="2 3">
    <name type="scientific">Streptomyces spiralis</name>
    <dbReference type="NCBI Taxonomy" id="66376"/>
    <lineage>
        <taxon>Bacteria</taxon>
        <taxon>Bacillati</taxon>
        <taxon>Actinomycetota</taxon>
        <taxon>Actinomycetes</taxon>
        <taxon>Kitasatosporales</taxon>
        <taxon>Streptomycetaceae</taxon>
        <taxon>Streptomyces</taxon>
    </lineage>
</organism>
<proteinExistence type="predicted"/>
<feature type="region of interest" description="Disordered" evidence="1">
    <location>
        <begin position="491"/>
        <end position="518"/>
    </location>
</feature>